<sequence>MARGRLSENERHCLDSNGQERQDIEKPDVKTNGLRVRFLDEEGKTERTVSADEVDSTVTRVKKVHILKNRSSSETSILLRNSSLIKRRSNERRHSDGNPDNLNNNSSKENLNGRCEPEKTEHGTKESHYRRNCNVYSVNQAKTLTPERKRIPLTIPRLISHKEHVKSILPAEVCLGDVPVGKDFTSRAIGKLSRGLGRLLRRTNSVRISEPDPVYKVAYLGNVLTGWARGMTYIITCLQTLL</sequence>
<name>A0A821UVC8_9NEOP</name>
<keyword evidence="3" id="KW-1185">Reference proteome</keyword>
<evidence type="ECO:0000256" key="1">
    <source>
        <dbReference type="SAM" id="MobiDB-lite"/>
    </source>
</evidence>
<feature type="compositionally biased region" description="Basic and acidic residues" evidence="1">
    <location>
        <begin position="115"/>
        <end position="128"/>
    </location>
</feature>
<feature type="compositionally biased region" description="Low complexity" evidence="1">
    <location>
        <begin position="98"/>
        <end position="113"/>
    </location>
</feature>
<dbReference type="AlphaFoldDB" id="A0A821UVC8"/>
<dbReference type="EMBL" id="CAJOBZ010000034">
    <property type="protein sequence ID" value="CAF4896178.1"/>
    <property type="molecule type" value="Genomic_DNA"/>
</dbReference>
<protein>
    <submittedName>
        <fullName evidence="2">Uncharacterized protein</fullName>
    </submittedName>
</protein>
<evidence type="ECO:0000313" key="2">
    <source>
        <dbReference type="EMBL" id="CAF4896178.1"/>
    </source>
</evidence>
<feature type="region of interest" description="Disordered" evidence="1">
    <location>
        <begin position="1"/>
        <end position="29"/>
    </location>
</feature>
<dbReference type="Proteomes" id="UP000663880">
    <property type="component" value="Unassembled WGS sequence"/>
</dbReference>
<gene>
    <name evidence="2" type="ORF">PMACD_LOCUS10894</name>
</gene>
<feature type="region of interest" description="Disordered" evidence="1">
    <location>
        <begin position="85"/>
        <end position="128"/>
    </location>
</feature>
<organism evidence="2 3">
    <name type="scientific">Pieris macdunnoughi</name>
    <dbReference type="NCBI Taxonomy" id="345717"/>
    <lineage>
        <taxon>Eukaryota</taxon>
        <taxon>Metazoa</taxon>
        <taxon>Ecdysozoa</taxon>
        <taxon>Arthropoda</taxon>
        <taxon>Hexapoda</taxon>
        <taxon>Insecta</taxon>
        <taxon>Pterygota</taxon>
        <taxon>Neoptera</taxon>
        <taxon>Endopterygota</taxon>
        <taxon>Lepidoptera</taxon>
        <taxon>Glossata</taxon>
        <taxon>Ditrysia</taxon>
        <taxon>Papilionoidea</taxon>
        <taxon>Pieridae</taxon>
        <taxon>Pierinae</taxon>
        <taxon>Pieris</taxon>
    </lineage>
</organism>
<reference evidence="2" key="1">
    <citation type="submission" date="2021-02" db="EMBL/GenBank/DDBJ databases">
        <authorList>
            <person name="Steward A R."/>
        </authorList>
    </citation>
    <scope>NUCLEOTIDE SEQUENCE</scope>
</reference>
<evidence type="ECO:0000313" key="3">
    <source>
        <dbReference type="Proteomes" id="UP000663880"/>
    </source>
</evidence>
<accession>A0A821UVC8</accession>
<comment type="caution">
    <text evidence="2">The sequence shown here is derived from an EMBL/GenBank/DDBJ whole genome shotgun (WGS) entry which is preliminary data.</text>
</comment>
<dbReference type="OrthoDB" id="7615300at2759"/>
<proteinExistence type="predicted"/>